<feature type="transmembrane region" description="Helical" evidence="3">
    <location>
        <begin position="200"/>
        <end position="218"/>
    </location>
</feature>
<gene>
    <name evidence="4" type="ORF">E6O51_19515</name>
</gene>
<keyword evidence="3" id="KW-0812">Transmembrane</keyword>
<accession>A0A4S4AB71</accession>
<feature type="transmembrane region" description="Helical" evidence="3">
    <location>
        <begin position="259"/>
        <end position="277"/>
    </location>
</feature>
<reference evidence="4 5" key="1">
    <citation type="submission" date="2019-04" db="EMBL/GenBank/DDBJ databases">
        <title>Azoarcus rhizosphaerae sp. nov. isolated from rhizosphere of Ficus religiosa.</title>
        <authorList>
            <person name="Lin S.-Y."/>
            <person name="Hameed A."/>
            <person name="Hsu Y.-H."/>
            <person name="Young C.-C."/>
        </authorList>
    </citation>
    <scope>NUCLEOTIDE SEQUENCE [LARGE SCALE GENOMIC DNA]</scope>
    <source>
        <strain evidence="4 5">CC-YHH848</strain>
    </source>
</reference>
<feature type="transmembrane region" description="Helical" evidence="3">
    <location>
        <begin position="26"/>
        <end position="45"/>
    </location>
</feature>
<evidence type="ECO:0000256" key="2">
    <source>
        <dbReference type="ARBA" id="ARBA00022803"/>
    </source>
</evidence>
<dbReference type="PANTHER" id="PTHR44227">
    <property type="match status" value="1"/>
</dbReference>
<evidence type="ECO:0000313" key="5">
    <source>
        <dbReference type="Proteomes" id="UP000307956"/>
    </source>
</evidence>
<comment type="caution">
    <text evidence="4">The sequence shown here is derived from an EMBL/GenBank/DDBJ whole genome shotgun (WGS) entry which is preliminary data.</text>
</comment>
<organism evidence="4 5">
    <name type="scientific">Pseudothauera rhizosphaerae</name>
    <dbReference type="NCBI Taxonomy" id="2565932"/>
    <lineage>
        <taxon>Bacteria</taxon>
        <taxon>Pseudomonadati</taxon>
        <taxon>Pseudomonadota</taxon>
        <taxon>Betaproteobacteria</taxon>
        <taxon>Rhodocyclales</taxon>
        <taxon>Zoogloeaceae</taxon>
        <taxon>Pseudothauera</taxon>
    </lineage>
</organism>
<dbReference type="OrthoDB" id="8566379at2"/>
<sequence>MTAAITALWLLHPINVVPIIMPVQRMTLLAASFGLLTIIAHLHWLRSSGARSYAWLIAAWLVCWPLAMLSKETALTIPFIALVIGLTTSRGRKTSITTAALLVASLAAVLAAALMLGTGWLERAYEARTFTLEQRMLTEARVLWYYAAQIVFPRFDRFGLFLDDFPLSNGLLDPTTTLLSIIGWVAAITVAIVLRKRIPLFSLGVGWFLAGHLLESTIVPLEIAFEHRNYLPSVGLLLAAAGLLDMLRKAVPPSSFRPVAMLLFAGLFLYCSAVTFMRSMHFSDGLRFAFMEVQYHPKSPRANLAAGTALMDAGYGAGGDFASQAIVYHLLEAAKLDPSHKIAYVYLLVLSCGTQKQPDMEWIAELESRLRYTPYSPQDKGLASRLGKLAINPSQCLDHGTVHRLFLAGADSERAPAEVRASFLEHLGDYSLLVEGNLAQSRALLQRALTLAPGNAQLRHKLNGLNGYGRNTEAS</sequence>
<evidence type="ECO:0000256" key="1">
    <source>
        <dbReference type="ARBA" id="ARBA00022737"/>
    </source>
</evidence>
<keyword evidence="5" id="KW-1185">Reference proteome</keyword>
<keyword evidence="1" id="KW-0677">Repeat</keyword>
<feature type="transmembrane region" description="Helical" evidence="3">
    <location>
        <begin position="57"/>
        <end position="84"/>
    </location>
</feature>
<keyword evidence="3" id="KW-1133">Transmembrane helix</keyword>
<keyword evidence="2" id="KW-0802">TPR repeat</keyword>
<proteinExistence type="predicted"/>
<dbReference type="AlphaFoldDB" id="A0A4S4AB71"/>
<dbReference type="InterPro" id="IPR052346">
    <property type="entry name" value="O-mannosyl-transferase_TMTC"/>
</dbReference>
<evidence type="ECO:0000313" key="4">
    <source>
        <dbReference type="EMBL" id="THF56189.1"/>
    </source>
</evidence>
<feature type="transmembrane region" description="Helical" evidence="3">
    <location>
        <begin position="174"/>
        <end position="193"/>
    </location>
</feature>
<evidence type="ECO:0008006" key="6">
    <source>
        <dbReference type="Google" id="ProtNLM"/>
    </source>
</evidence>
<dbReference type="EMBL" id="SSOD01000021">
    <property type="protein sequence ID" value="THF56189.1"/>
    <property type="molecule type" value="Genomic_DNA"/>
</dbReference>
<feature type="transmembrane region" description="Helical" evidence="3">
    <location>
        <begin position="96"/>
        <end position="121"/>
    </location>
</feature>
<feature type="transmembrane region" description="Helical" evidence="3">
    <location>
        <begin position="230"/>
        <end position="247"/>
    </location>
</feature>
<dbReference type="PANTHER" id="PTHR44227:SF3">
    <property type="entry name" value="PROTEIN O-MANNOSYL-TRANSFERASE TMTC4"/>
    <property type="match status" value="1"/>
</dbReference>
<keyword evidence="3" id="KW-0472">Membrane</keyword>
<protein>
    <recommendedName>
        <fullName evidence="6">Tetratricopeptide repeat protein</fullName>
    </recommendedName>
</protein>
<evidence type="ECO:0000256" key="3">
    <source>
        <dbReference type="SAM" id="Phobius"/>
    </source>
</evidence>
<name>A0A4S4AB71_9RHOO</name>
<dbReference type="Proteomes" id="UP000307956">
    <property type="component" value="Unassembled WGS sequence"/>
</dbReference>